<dbReference type="Pfam" id="PF00437">
    <property type="entry name" value="T2SSE"/>
    <property type="match status" value="1"/>
</dbReference>
<dbReference type="Gene3D" id="3.40.50.300">
    <property type="entry name" value="P-loop containing nucleotide triphosphate hydrolases"/>
    <property type="match status" value="1"/>
</dbReference>
<dbReference type="PANTHER" id="PTHR30486:SF6">
    <property type="entry name" value="TYPE IV PILUS RETRACTATION ATPASE PILT"/>
    <property type="match status" value="1"/>
</dbReference>
<dbReference type="Proteomes" id="UP000663801">
    <property type="component" value="Unassembled WGS sequence"/>
</dbReference>
<dbReference type="InterPro" id="IPR027417">
    <property type="entry name" value="P-loop_NTPase"/>
</dbReference>
<dbReference type="SUPFAM" id="SSF52540">
    <property type="entry name" value="P-loop containing nucleoside triphosphate hydrolases"/>
    <property type="match status" value="1"/>
</dbReference>
<proteinExistence type="inferred from homology"/>
<evidence type="ECO:0000313" key="4">
    <source>
        <dbReference type="Proteomes" id="UP000663801"/>
    </source>
</evidence>
<dbReference type="InterPro" id="IPR050921">
    <property type="entry name" value="T4SS_GSP_E_ATPase"/>
</dbReference>
<comment type="caution">
    <text evidence="3">The sequence shown here is derived from an EMBL/GenBank/DDBJ whole genome shotgun (WGS) entry which is preliminary data.</text>
</comment>
<dbReference type="CDD" id="cd01130">
    <property type="entry name" value="VirB11-like_ATPase"/>
    <property type="match status" value="1"/>
</dbReference>
<evidence type="ECO:0000259" key="2">
    <source>
        <dbReference type="Pfam" id="PF00437"/>
    </source>
</evidence>
<dbReference type="AlphaFoldDB" id="A0A938YGC8"/>
<dbReference type="PANTHER" id="PTHR30486">
    <property type="entry name" value="TWITCHING MOTILITY PROTEIN PILT"/>
    <property type="match status" value="1"/>
</dbReference>
<feature type="domain" description="Bacterial type II secretion system protein E" evidence="2">
    <location>
        <begin position="70"/>
        <end position="342"/>
    </location>
</feature>
<dbReference type="GO" id="GO:0016887">
    <property type="term" value="F:ATP hydrolysis activity"/>
    <property type="evidence" value="ECO:0007669"/>
    <property type="project" value="InterPro"/>
</dbReference>
<dbReference type="EMBL" id="JAERWL010000009">
    <property type="protein sequence ID" value="MBM9477185.1"/>
    <property type="molecule type" value="Genomic_DNA"/>
</dbReference>
<reference evidence="3" key="1">
    <citation type="submission" date="2021-01" db="EMBL/GenBank/DDBJ databases">
        <title>KCTC 19127 draft genome.</title>
        <authorList>
            <person name="An D."/>
        </authorList>
    </citation>
    <scope>NUCLEOTIDE SEQUENCE</scope>
    <source>
        <strain evidence="3">KCTC 19127</strain>
    </source>
</reference>
<name>A0A938YGC8_9ACTN</name>
<comment type="similarity">
    <text evidence="1">Belongs to the GSP E family.</text>
</comment>
<organism evidence="3 4">
    <name type="scientific">Nakamurella flavida</name>
    <dbReference type="NCBI Taxonomy" id="363630"/>
    <lineage>
        <taxon>Bacteria</taxon>
        <taxon>Bacillati</taxon>
        <taxon>Actinomycetota</taxon>
        <taxon>Actinomycetes</taxon>
        <taxon>Nakamurellales</taxon>
        <taxon>Nakamurellaceae</taxon>
        <taxon>Nakamurella</taxon>
    </lineage>
</organism>
<evidence type="ECO:0000313" key="3">
    <source>
        <dbReference type="EMBL" id="MBM9477185.1"/>
    </source>
</evidence>
<protein>
    <submittedName>
        <fullName evidence="3">CpaF family protein</fullName>
    </submittedName>
</protein>
<dbReference type="InterPro" id="IPR001482">
    <property type="entry name" value="T2SS/T4SS_dom"/>
</dbReference>
<evidence type="ECO:0000256" key="1">
    <source>
        <dbReference type="ARBA" id="ARBA00006611"/>
    </source>
</evidence>
<dbReference type="RefSeq" id="WP_205257268.1">
    <property type="nucleotide sequence ID" value="NZ_BAAAPV010000001.1"/>
</dbReference>
<accession>A0A938YGC8</accession>
<sequence length="417" mass="45637">MPTLTATEHIQDEVRELVRRRGIDPVTDHRGTRSLIDEVITHYEERVPTSSLPPLLDRTGAVRTVFDSLAGFGPLQRFLDDDEVEEIWINAPGRVFVARRGVSELTTVVLTPGEVRDLTERMLKPSGRRLDLSSPFVDALLPDGSRLHAVIPDITREHLSLNIRKFVVAANGLEDLVALGSMTAHAARFLEAAVVCGLNIIVAGGTQAGKTTLLNTLLNSVPARERVITCEEVFELRPNLPDVVAMQTRQPNLEGNGEIRLRRLVKEALRMRPSRIIVGEVRQEESLDLLIALNSGLPGMCSVHANSAREAVVKLCTLPLLAGENVTAGFVVPTVAASVDLVVHVGVEPNGGRRVREIIALPGRVEAGVIETADIFTSRGGELVRAQGFPPHPDRFERFGYDLPDLLGGHRRDRSDD</sequence>
<dbReference type="Gene3D" id="3.30.450.380">
    <property type="match status" value="1"/>
</dbReference>
<keyword evidence="4" id="KW-1185">Reference proteome</keyword>
<gene>
    <name evidence="3" type="ORF">JL107_12065</name>
</gene>